<dbReference type="InterPro" id="IPR029787">
    <property type="entry name" value="Nucleotide_cyclase"/>
</dbReference>
<dbReference type="InterPro" id="IPR043128">
    <property type="entry name" value="Rev_trsase/Diguanyl_cyclase"/>
</dbReference>
<dbReference type="Gene3D" id="3.30.70.270">
    <property type="match status" value="1"/>
</dbReference>
<organism evidence="5 6">
    <name type="scientific">Gilvimarinus japonicus</name>
    <dbReference type="NCBI Taxonomy" id="1796469"/>
    <lineage>
        <taxon>Bacteria</taxon>
        <taxon>Pseudomonadati</taxon>
        <taxon>Pseudomonadota</taxon>
        <taxon>Gammaproteobacteria</taxon>
        <taxon>Cellvibrionales</taxon>
        <taxon>Cellvibrionaceae</taxon>
        <taxon>Gilvimarinus</taxon>
    </lineage>
</organism>
<name>A0ABV7HU60_9GAMM</name>
<feature type="transmembrane region" description="Helical" evidence="3">
    <location>
        <begin position="68"/>
        <end position="86"/>
    </location>
</feature>
<keyword evidence="3" id="KW-0812">Transmembrane</keyword>
<evidence type="ECO:0000259" key="4">
    <source>
        <dbReference type="PROSITE" id="PS50887"/>
    </source>
</evidence>
<keyword evidence="3" id="KW-1133">Transmembrane helix</keyword>
<comment type="caution">
    <text evidence="5">The sequence shown here is derived from an EMBL/GenBank/DDBJ whole genome shotgun (WGS) entry which is preliminary data.</text>
</comment>
<keyword evidence="6" id="KW-1185">Reference proteome</keyword>
<dbReference type="CDD" id="cd01949">
    <property type="entry name" value="GGDEF"/>
    <property type="match status" value="1"/>
</dbReference>
<dbReference type="NCBIfam" id="TIGR00254">
    <property type="entry name" value="GGDEF"/>
    <property type="match status" value="1"/>
</dbReference>
<feature type="transmembrane region" description="Helical" evidence="3">
    <location>
        <begin position="106"/>
        <end position="122"/>
    </location>
</feature>
<keyword evidence="5" id="KW-0808">Transferase</keyword>
<dbReference type="SMART" id="SM00267">
    <property type="entry name" value="GGDEF"/>
    <property type="match status" value="1"/>
</dbReference>
<feature type="domain" description="GGDEF" evidence="4">
    <location>
        <begin position="173"/>
        <end position="305"/>
    </location>
</feature>
<evidence type="ECO:0000256" key="1">
    <source>
        <dbReference type="ARBA" id="ARBA00012528"/>
    </source>
</evidence>
<evidence type="ECO:0000313" key="5">
    <source>
        <dbReference type="EMBL" id="MFC3156298.1"/>
    </source>
</evidence>
<dbReference type="RefSeq" id="WP_382417460.1">
    <property type="nucleotide sequence ID" value="NZ_AP031500.1"/>
</dbReference>
<dbReference type="InterPro" id="IPR000160">
    <property type="entry name" value="GGDEF_dom"/>
</dbReference>
<evidence type="ECO:0000313" key="6">
    <source>
        <dbReference type="Proteomes" id="UP001595548"/>
    </source>
</evidence>
<protein>
    <recommendedName>
        <fullName evidence="1">diguanylate cyclase</fullName>
        <ecNumber evidence="1">2.7.7.65</ecNumber>
    </recommendedName>
</protein>
<accession>A0ABV7HU60</accession>
<reference evidence="6" key="1">
    <citation type="journal article" date="2019" name="Int. J. Syst. Evol. Microbiol.">
        <title>The Global Catalogue of Microorganisms (GCM) 10K type strain sequencing project: providing services to taxonomists for standard genome sequencing and annotation.</title>
        <authorList>
            <consortium name="The Broad Institute Genomics Platform"/>
            <consortium name="The Broad Institute Genome Sequencing Center for Infectious Disease"/>
            <person name="Wu L."/>
            <person name="Ma J."/>
        </authorList>
    </citation>
    <scope>NUCLEOTIDE SEQUENCE [LARGE SCALE GENOMIC DNA]</scope>
    <source>
        <strain evidence="6">KCTC 52141</strain>
    </source>
</reference>
<gene>
    <name evidence="5" type="ORF">ACFOEB_13890</name>
</gene>
<dbReference type="Proteomes" id="UP001595548">
    <property type="component" value="Unassembled WGS sequence"/>
</dbReference>
<keyword evidence="3" id="KW-0472">Membrane</keyword>
<dbReference type="SUPFAM" id="SSF55073">
    <property type="entry name" value="Nucleotide cyclase"/>
    <property type="match status" value="1"/>
</dbReference>
<dbReference type="EMBL" id="JBHRTL010000029">
    <property type="protein sequence ID" value="MFC3156298.1"/>
    <property type="molecule type" value="Genomic_DNA"/>
</dbReference>
<dbReference type="GO" id="GO:0052621">
    <property type="term" value="F:diguanylate cyclase activity"/>
    <property type="evidence" value="ECO:0007669"/>
    <property type="project" value="UniProtKB-EC"/>
</dbReference>
<dbReference type="PANTHER" id="PTHR45138">
    <property type="entry name" value="REGULATORY COMPONENTS OF SENSORY TRANSDUCTION SYSTEM"/>
    <property type="match status" value="1"/>
</dbReference>
<dbReference type="EC" id="2.7.7.65" evidence="1"/>
<dbReference type="PANTHER" id="PTHR45138:SF9">
    <property type="entry name" value="DIGUANYLATE CYCLASE DGCM-RELATED"/>
    <property type="match status" value="1"/>
</dbReference>
<dbReference type="Pfam" id="PF00990">
    <property type="entry name" value="GGDEF"/>
    <property type="match status" value="1"/>
</dbReference>
<sequence length="305" mass="33993">MIRLHKWKLLAVALITNITIVISLAVGEIKAWEHIDWLDIVGEGGVSLLAALWLGFTLNSRPNGPVTNLLTLGLGLIFVGTFQDLLDEVIAIDKGLFLSGGLESTLLPAGLTVLTFGLYHWHKEQLLFTEQRRKREQVFREYRLQDGLTGLGDARFLRRQLALALKHASNHQQPLALVLLDIDHFDATNRRFGHAEGDRLLQELTEIILLNLRRTDLLCRYAGDRFAVVLPNTGELMAGEIAAQLSRAIEHFAYKTAQQGETLYQSISTGTCTAEEYSAEAMIERATTRLLQAKDSKARLQVVAA</sequence>
<evidence type="ECO:0000256" key="3">
    <source>
        <dbReference type="SAM" id="Phobius"/>
    </source>
</evidence>
<evidence type="ECO:0000256" key="2">
    <source>
        <dbReference type="ARBA" id="ARBA00034247"/>
    </source>
</evidence>
<proteinExistence type="predicted"/>
<feature type="transmembrane region" description="Helical" evidence="3">
    <location>
        <begin position="37"/>
        <end position="56"/>
    </location>
</feature>
<dbReference type="PROSITE" id="PS50887">
    <property type="entry name" value="GGDEF"/>
    <property type="match status" value="1"/>
</dbReference>
<keyword evidence="5" id="KW-0548">Nucleotidyltransferase</keyword>
<dbReference type="InterPro" id="IPR050469">
    <property type="entry name" value="Diguanylate_Cyclase"/>
</dbReference>
<comment type="catalytic activity">
    <reaction evidence="2">
        <text>2 GTP = 3',3'-c-di-GMP + 2 diphosphate</text>
        <dbReference type="Rhea" id="RHEA:24898"/>
        <dbReference type="ChEBI" id="CHEBI:33019"/>
        <dbReference type="ChEBI" id="CHEBI:37565"/>
        <dbReference type="ChEBI" id="CHEBI:58805"/>
        <dbReference type="EC" id="2.7.7.65"/>
    </reaction>
</comment>